<keyword evidence="3" id="KW-1185">Reference proteome</keyword>
<dbReference type="AlphaFoldDB" id="S0FFJ6"/>
<dbReference type="Pfam" id="PF13508">
    <property type="entry name" value="Acetyltransf_7"/>
    <property type="match status" value="1"/>
</dbReference>
<evidence type="ECO:0000259" key="1">
    <source>
        <dbReference type="PROSITE" id="PS51186"/>
    </source>
</evidence>
<comment type="caution">
    <text evidence="2">The sequence shown here is derived from an EMBL/GenBank/DDBJ whole genome shotgun (WGS) entry which is preliminary data.</text>
</comment>
<dbReference type="Gene3D" id="3.40.630.30">
    <property type="match status" value="1"/>
</dbReference>
<protein>
    <submittedName>
        <fullName evidence="2">Acetyltransferase (GNAT) family</fullName>
    </submittedName>
</protein>
<name>S0FFJ6_RUMCE</name>
<organism evidence="2 3">
    <name type="scientific">Ruminiclostridium cellobioparum subsp. termitidis CT1112</name>
    <dbReference type="NCBI Taxonomy" id="1195236"/>
    <lineage>
        <taxon>Bacteria</taxon>
        <taxon>Bacillati</taxon>
        <taxon>Bacillota</taxon>
        <taxon>Clostridia</taxon>
        <taxon>Eubacteriales</taxon>
        <taxon>Oscillospiraceae</taxon>
        <taxon>Ruminiclostridium</taxon>
    </lineage>
</organism>
<dbReference type="InterPro" id="IPR000182">
    <property type="entry name" value="GNAT_dom"/>
</dbReference>
<dbReference type="STRING" id="1195236.CTER_5044"/>
<dbReference type="RefSeq" id="WP_004630631.1">
    <property type="nucleotide sequence ID" value="NZ_AORV01000068.1"/>
</dbReference>
<proteinExistence type="predicted"/>
<feature type="domain" description="N-acetyltransferase" evidence="1">
    <location>
        <begin position="13"/>
        <end position="165"/>
    </location>
</feature>
<dbReference type="eggNOG" id="COG0456">
    <property type="taxonomic scope" value="Bacteria"/>
</dbReference>
<dbReference type="PATRIC" id="fig|1195236.3.peg.5239"/>
<dbReference type="PROSITE" id="PS51186">
    <property type="entry name" value="GNAT"/>
    <property type="match status" value="1"/>
</dbReference>
<dbReference type="GO" id="GO:0016747">
    <property type="term" value="F:acyltransferase activity, transferring groups other than amino-acyl groups"/>
    <property type="evidence" value="ECO:0007669"/>
    <property type="project" value="InterPro"/>
</dbReference>
<dbReference type="Proteomes" id="UP000014155">
    <property type="component" value="Unassembled WGS sequence"/>
</dbReference>
<dbReference type="SUPFAM" id="SSF55729">
    <property type="entry name" value="Acyl-CoA N-acyltransferases (Nat)"/>
    <property type="match status" value="1"/>
</dbReference>
<dbReference type="CDD" id="cd04301">
    <property type="entry name" value="NAT_SF"/>
    <property type="match status" value="1"/>
</dbReference>
<gene>
    <name evidence="2" type="ORF">CTER_5044</name>
</gene>
<dbReference type="InterPro" id="IPR016181">
    <property type="entry name" value="Acyl_CoA_acyltransferase"/>
</dbReference>
<keyword evidence="2" id="KW-0808">Transferase</keyword>
<accession>S0FFJ6</accession>
<sequence length="203" mass="23627">MKLEEEVIVKMEAAIRNMHLTELKSFYKRMTLDFAEGEYPPYDKLYVQLENNIQKGLVFVKDGRDCAYAICAGGTENNFVLISFFAVYEEFRGTGIGTAFLEKIKELYSNADGIIVEVETVEEALNEKDISVREKRMKFYRRAGFNMVPDIKYSIWNVPMHLMVLPCKLPQKFINENIGTIIYDIYFALLGKENIHKMEFEKL</sequence>
<dbReference type="EMBL" id="AORV01000068">
    <property type="protein sequence ID" value="EMS69312.1"/>
    <property type="molecule type" value="Genomic_DNA"/>
</dbReference>
<reference evidence="2 3" key="1">
    <citation type="journal article" date="2013" name="Genome Announc.">
        <title>Draft Genome Sequence of the Cellulolytic, Mesophilic, Anaerobic Bacterium Clostridium termitidis Strain CT1112 (DSM 5398).</title>
        <authorList>
            <person name="Lal S."/>
            <person name="Ramachandran U."/>
            <person name="Zhang X."/>
            <person name="Munir R."/>
            <person name="Sparling R."/>
            <person name="Levin D.B."/>
        </authorList>
    </citation>
    <scope>NUCLEOTIDE SEQUENCE [LARGE SCALE GENOMIC DNA]</scope>
    <source>
        <strain evidence="2 3">CT1112</strain>
    </source>
</reference>
<evidence type="ECO:0000313" key="2">
    <source>
        <dbReference type="EMBL" id="EMS69312.1"/>
    </source>
</evidence>
<evidence type="ECO:0000313" key="3">
    <source>
        <dbReference type="Proteomes" id="UP000014155"/>
    </source>
</evidence>